<evidence type="ECO:0000313" key="2">
    <source>
        <dbReference type="Proteomes" id="UP000824175"/>
    </source>
</evidence>
<comment type="caution">
    <text evidence="1">The sequence shown here is derived from an EMBL/GenBank/DDBJ whole genome shotgun (WGS) entry which is preliminary data.</text>
</comment>
<dbReference type="InterPro" id="IPR052949">
    <property type="entry name" value="PA_immunity-related"/>
</dbReference>
<evidence type="ECO:0000313" key="1">
    <source>
        <dbReference type="EMBL" id="HIU14606.1"/>
    </source>
</evidence>
<dbReference type="Proteomes" id="UP000824175">
    <property type="component" value="Unassembled WGS sequence"/>
</dbReference>
<proteinExistence type="predicted"/>
<name>A0A9D1L1Y4_9FIRM</name>
<dbReference type="Gene3D" id="2.160.20.80">
    <property type="entry name" value="E3 ubiquitin-protein ligase SopA"/>
    <property type="match status" value="1"/>
</dbReference>
<sequence length="216" mass="24473">MPITSPKLPKQLIKGIDINRDFLTCLEKDESLEAIHYSNQALEYQNYRQLEIRAAIFDHIYFDHFELNNGYFLDVVLDSCDLSNAHLNNSLLRRVVFKDCKLVGVDFNECSFDQVRFENCLMTMASFAQFATKGLLFESCDLGNASFLEASLKKVSFQTCKLIQAEFLHASLMNVDLSNSEIDGITLTLDDLKGAIVRPSQALSLSRLLGLQIKDE</sequence>
<reference evidence="1" key="1">
    <citation type="submission" date="2020-10" db="EMBL/GenBank/DDBJ databases">
        <authorList>
            <person name="Gilroy R."/>
        </authorList>
    </citation>
    <scope>NUCLEOTIDE SEQUENCE</scope>
    <source>
        <strain evidence="1">CHK195-11698</strain>
    </source>
</reference>
<dbReference type="SUPFAM" id="SSF141571">
    <property type="entry name" value="Pentapeptide repeat-like"/>
    <property type="match status" value="1"/>
</dbReference>
<dbReference type="AlphaFoldDB" id="A0A9D1L1Y4"/>
<organism evidence="1 2">
    <name type="scientific">Candidatus Fimiplasma intestinipullorum</name>
    <dbReference type="NCBI Taxonomy" id="2840825"/>
    <lineage>
        <taxon>Bacteria</taxon>
        <taxon>Bacillati</taxon>
        <taxon>Bacillota</taxon>
        <taxon>Clostridia</taxon>
        <taxon>Eubacteriales</taxon>
        <taxon>Candidatus Fimiplasma</taxon>
    </lineage>
</organism>
<dbReference type="PANTHER" id="PTHR42999:SF1">
    <property type="entry name" value="PENTAPEPTIDE REPEAT-CONTAINING PROTEIN"/>
    <property type="match status" value="1"/>
</dbReference>
<dbReference type="Pfam" id="PF00805">
    <property type="entry name" value="Pentapeptide"/>
    <property type="match status" value="1"/>
</dbReference>
<accession>A0A9D1L1Y4</accession>
<dbReference type="InterPro" id="IPR001646">
    <property type="entry name" value="5peptide_repeat"/>
</dbReference>
<protein>
    <submittedName>
        <fullName evidence="1">Pentapeptide repeat-containing protein</fullName>
    </submittedName>
</protein>
<dbReference type="PANTHER" id="PTHR42999">
    <property type="entry name" value="ANTIBIOTIC RESISTANCE PROTEIN MCBG"/>
    <property type="match status" value="1"/>
</dbReference>
<reference evidence="1" key="2">
    <citation type="journal article" date="2021" name="PeerJ">
        <title>Extensive microbial diversity within the chicken gut microbiome revealed by metagenomics and culture.</title>
        <authorList>
            <person name="Gilroy R."/>
            <person name="Ravi A."/>
            <person name="Getino M."/>
            <person name="Pursley I."/>
            <person name="Horton D.L."/>
            <person name="Alikhan N.F."/>
            <person name="Baker D."/>
            <person name="Gharbi K."/>
            <person name="Hall N."/>
            <person name="Watson M."/>
            <person name="Adriaenssens E.M."/>
            <person name="Foster-Nyarko E."/>
            <person name="Jarju S."/>
            <person name="Secka A."/>
            <person name="Antonio M."/>
            <person name="Oren A."/>
            <person name="Chaudhuri R.R."/>
            <person name="La Ragione R."/>
            <person name="Hildebrand F."/>
            <person name="Pallen M.J."/>
        </authorList>
    </citation>
    <scope>NUCLEOTIDE SEQUENCE</scope>
    <source>
        <strain evidence="1">CHK195-11698</strain>
    </source>
</reference>
<gene>
    <name evidence="1" type="ORF">IAD15_11165</name>
</gene>
<dbReference type="EMBL" id="DVMJ01000102">
    <property type="protein sequence ID" value="HIU14606.1"/>
    <property type="molecule type" value="Genomic_DNA"/>
</dbReference>
<dbReference type="Pfam" id="PF13599">
    <property type="entry name" value="Pentapeptide_4"/>
    <property type="match status" value="1"/>
</dbReference>